<dbReference type="Proteomes" id="UP000249949">
    <property type="component" value="Chromosome"/>
</dbReference>
<dbReference type="InterPro" id="IPR013087">
    <property type="entry name" value="Znf_C2H2_type"/>
</dbReference>
<name>A0A2Z2HJ96_9ARCH</name>
<evidence type="ECO:0000259" key="1">
    <source>
        <dbReference type="PROSITE" id="PS50157"/>
    </source>
</evidence>
<evidence type="ECO:0000313" key="2">
    <source>
        <dbReference type="EMBL" id="ARS64178.1"/>
    </source>
</evidence>
<dbReference type="OrthoDB" id="372329at2157"/>
<dbReference type="AlphaFoldDB" id="A0A2Z2HJ96"/>
<dbReference type="EMBL" id="CP021324">
    <property type="protein sequence ID" value="ARS64178.1"/>
    <property type="molecule type" value="Genomic_DNA"/>
</dbReference>
<dbReference type="KEGG" id="nct:NMSP_0557"/>
<keyword evidence="3" id="KW-1185">Reference proteome</keyword>
<sequence>MGLLGKKKEKCDACNKPFDDLDECRTHMKNIHPPTKPCTKCSGLMAWERQHTQAYGNLIYVCRECDFIGEMWRYYP</sequence>
<reference evidence="2 3" key="1">
    <citation type="journal article" date="2017" name="Environ. Microbiol.">
        <title>Genome and epigenome of a novel marine Thaumarchaeota strain suggest viral infection, phosphorothioation DNA modification and multiple restriction systems.</title>
        <authorList>
            <person name="Ahlgren N.A."/>
            <person name="Chen Y."/>
            <person name="Needham D.M."/>
            <person name="Parada A.E."/>
            <person name="Sachdeva R."/>
            <person name="Trinh V."/>
            <person name="Chen T."/>
            <person name="Fuhrman J.A."/>
        </authorList>
    </citation>
    <scope>NUCLEOTIDE SEQUENCE [LARGE SCALE GENOMIC DNA]</scope>
    <source>
        <strain evidence="2 3">SPOT01</strain>
    </source>
</reference>
<dbReference type="PROSITE" id="PS00028">
    <property type="entry name" value="ZINC_FINGER_C2H2_1"/>
    <property type="match status" value="1"/>
</dbReference>
<organism evidence="2 3">
    <name type="scientific">Candidatus Nitrosomarinus catalinensis</name>
    <dbReference type="NCBI Taxonomy" id="1898749"/>
    <lineage>
        <taxon>Archaea</taxon>
        <taxon>Nitrososphaerota</taxon>
        <taxon>Nitrososphaeria</taxon>
        <taxon>Nitrosopumilales</taxon>
        <taxon>Nitrosopumilaceae</taxon>
        <taxon>Candidatus Nitrosomarinus</taxon>
    </lineage>
</organism>
<dbReference type="GeneID" id="32901045"/>
<feature type="domain" description="C2H2-type" evidence="1">
    <location>
        <begin position="9"/>
        <end position="37"/>
    </location>
</feature>
<accession>A0A2Z2HJ96</accession>
<protein>
    <recommendedName>
        <fullName evidence="1">C2H2-type domain-containing protein</fullName>
    </recommendedName>
</protein>
<proteinExistence type="predicted"/>
<dbReference type="PROSITE" id="PS50157">
    <property type="entry name" value="ZINC_FINGER_C2H2_2"/>
    <property type="match status" value="1"/>
</dbReference>
<evidence type="ECO:0000313" key="3">
    <source>
        <dbReference type="Proteomes" id="UP000249949"/>
    </source>
</evidence>
<gene>
    <name evidence="2" type="ORF">NMSP_0557</name>
</gene>
<dbReference type="RefSeq" id="WP_086907329.1">
    <property type="nucleotide sequence ID" value="NZ_CP021324.1"/>
</dbReference>